<dbReference type="InterPro" id="IPR032710">
    <property type="entry name" value="NTF2-like_dom_sf"/>
</dbReference>
<keyword evidence="1" id="KW-1185">Reference proteome</keyword>
<protein>
    <submittedName>
        <fullName evidence="2">Uncharacterized protein LOC100197105</fullName>
    </submittedName>
</protein>
<accession>A0ABM4C6Y8</accession>
<dbReference type="Gene3D" id="3.10.450.50">
    <property type="match status" value="1"/>
</dbReference>
<evidence type="ECO:0000313" key="1">
    <source>
        <dbReference type="Proteomes" id="UP001652625"/>
    </source>
</evidence>
<dbReference type="GeneID" id="100197105"/>
<dbReference type="RefSeq" id="XP_065657367.1">
    <property type="nucleotide sequence ID" value="XM_065801295.1"/>
</dbReference>
<dbReference type="InterPro" id="IPR009783">
    <property type="entry name" value="DUF1348"/>
</dbReference>
<organism evidence="1 2">
    <name type="scientific">Hydra vulgaris</name>
    <name type="common">Hydra</name>
    <name type="synonym">Hydra attenuata</name>
    <dbReference type="NCBI Taxonomy" id="6087"/>
    <lineage>
        <taxon>Eukaryota</taxon>
        <taxon>Metazoa</taxon>
        <taxon>Cnidaria</taxon>
        <taxon>Hydrozoa</taxon>
        <taxon>Hydroidolina</taxon>
        <taxon>Anthoathecata</taxon>
        <taxon>Aplanulata</taxon>
        <taxon>Hydridae</taxon>
        <taxon>Hydra</taxon>
    </lineage>
</organism>
<dbReference type="PANTHER" id="PTHR31757:SF0">
    <property type="entry name" value="SLL0781 PROTEIN"/>
    <property type="match status" value="1"/>
</dbReference>
<dbReference type="SUPFAM" id="SSF54427">
    <property type="entry name" value="NTF2-like"/>
    <property type="match status" value="1"/>
</dbReference>
<name>A0ABM4C6Y8_HYDVU</name>
<dbReference type="PANTHER" id="PTHR31757">
    <property type="entry name" value="SLL0781 PROTEIN"/>
    <property type="match status" value="1"/>
</dbReference>
<reference evidence="2" key="1">
    <citation type="submission" date="2025-08" db="UniProtKB">
        <authorList>
            <consortium name="RefSeq"/>
        </authorList>
    </citation>
    <scope>IDENTIFICATION</scope>
</reference>
<dbReference type="Proteomes" id="UP001652625">
    <property type="component" value="Chromosome 07"/>
</dbReference>
<dbReference type="Pfam" id="PF07080">
    <property type="entry name" value="DUF1348"/>
    <property type="match status" value="1"/>
</dbReference>
<gene>
    <name evidence="2" type="primary">LOC100197105</name>
</gene>
<proteinExistence type="predicted"/>
<evidence type="ECO:0000313" key="2">
    <source>
        <dbReference type="RefSeq" id="XP_065657367.1"/>
    </source>
</evidence>
<sequence>MAFSCNVFLMVRGTFKPQLIQRRLCITQKLPLPPFTDETAIEKVRLAENLWNSKNPVLVSMGYTNDCNWRNRSEFIKGRGAIQLFLQTKWSKEIDYKLIKELWCYKDNRISVKFQYEYSNIYGQWFRAYGNENWEFNENGLMTKREASINDLPIEYHERLFLWKNAGPRPLDYPGLTQLGL</sequence>